<comment type="caution">
    <text evidence="2">The sequence shown here is derived from an EMBL/GenBank/DDBJ whole genome shotgun (WGS) entry which is preliminary data.</text>
</comment>
<dbReference type="InterPro" id="IPR013830">
    <property type="entry name" value="SGNH_hydro"/>
</dbReference>
<dbReference type="Gene3D" id="3.40.50.1110">
    <property type="entry name" value="SGNH hydrolase"/>
    <property type="match status" value="1"/>
</dbReference>
<evidence type="ECO:0000313" key="3">
    <source>
        <dbReference type="Proteomes" id="UP001162031"/>
    </source>
</evidence>
<proteinExistence type="predicted"/>
<evidence type="ECO:0000313" key="2">
    <source>
        <dbReference type="EMBL" id="CAI5711890.1"/>
    </source>
</evidence>
<dbReference type="SUPFAM" id="SSF52266">
    <property type="entry name" value="SGNH hydrolase"/>
    <property type="match status" value="1"/>
</dbReference>
<keyword evidence="3" id="KW-1185">Reference proteome</keyword>
<name>A0AAV0T4J5_HYABA</name>
<evidence type="ECO:0000259" key="1">
    <source>
        <dbReference type="Pfam" id="PF13472"/>
    </source>
</evidence>
<dbReference type="EMBL" id="CANTFL010000086">
    <property type="protein sequence ID" value="CAI5711890.1"/>
    <property type="molecule type" value="Genomic_DNA"/>
</dbReference>
<gene>
    <name evidence="2" type="ORF">HBR001_LOCUS738</name>
</gene>
<dbReference type="Proteomes" id="UP001162031">
    <property type="component" value="Unassembled WGS sequence"/>
</dbReference>
<dbReference type="PANTHER" id="PTHR30383:SF5">
    <property type="entry name" value="SGNH HYDROLASE-TYPE ESTERASE DOMAIN-CONTAINING PROTEIN"/>
    <property type="match status" value="1"/>
</dbReference>
<reference evidence="2" key="1">
    <citation type="submission" date="2022-12" db="EMBL/GenBank/DDBJ databases">
        <authorList>
            <person name="Webb A."/>
        </authorList>
    </citation>
    <scope>NUCLEOTIDE SEQUENCE</scope>
    <source>
        <strain evidence="2">Hp1</strain>
    </source>
</reference>
<dbReference type="CDD" id="cd00229">
    <property type="entry name" value="SGNH_hydrolase"/>
    <property type="match status" value="1"/>
</dbReference>
<accession>A0AAV0T4J5</accession>
<dbReference type="Pfam" id="PF13472">
    <property type="entry name" value="Lipase_GDSL_2"/>
    <property type="match status" value="1"/>
</dbReference>
<sequence length="270" mass="30117">MPSRNVTTSLRDFLTLVWWHMCHFVAYYVRVRRLRPSNQFFHKVVVIGDDFAAGIGDDLRLGSAGGGIAKYLETIVASDNKVHHTWAVVNAGVPGSTTADWLVSSPKKYFENVFTSRATSDASIVIILLGSAEIRKHSAAVGSEMYRNLVAICDTLRKKSKQVCLATIASACPLDTEMDNTSSAVNTALEQFCNSTSTEAAPVVLGPRLDTYAFRRESALSFDKYHFNSQSYRQLAYNTADFLIPMMTAVEWTIWKDQPSRVSYDKTLYD</sequence>
<dbReference type="GO" id="GO:0004622">
    <property type="term" value="F:phosphatidylcholine lysophospholipase activity"/>
    <property type="evidence" value="ECO:0007669"/>
    <property type="project" value="TreeGrafter"/>
</dbReference>
<dbReference type="AlphaFoldDB" id="A0AAV0T4J5"/>
<organism evidence="2 3">
    <name type="scientific">Hyaloperonospora brassicae</name>
    <name type="common">Brassica downy mildew</name>
    <name type="synonym">Peronospora brassicae</name>
    <dbReference type="NCBI Taxonomy" id="162125"/>
    <lineage>
        <taxon>Eukaryota</taxon>
        <taxon>Sar</taxon>
        <taxon>Stramenopiles</taxon>
        <taxon>Oomycota</taxon>
        <taxon>Peronosporomycetes</taxon>
        <taxon>Peronosporales</taxon>
        <taxon>Peronosporaceae</taxon>
        <taxon>Hyaloperonospora</taxon>
    </lineage>
</organism>
<feature type="domain" description="SGNH hydrolase-type esterase" evidence="1">
    <location>
        <begin position="46"/>
        <end position="233"/>
    </location>
</feature>
<dbReference type="InterPro" id="IPR036514">
    <property type="entry name" value="SGNH_hydro_sf"/>
</dbReference>
<protein>
    <recommendedName>
        <fullName evidence="1">SGNH hydrolase-type esterase domain-containing protein</fullName>
    </recommendedName>
</protein>
<dbReference type="InterPro" id="IPR051532">
    <property type="entry name" value="Ester_Hydrolysis_Enzymes"/>
</dbReference>
<dbReference type="PANTHER" id="PTHR30383">
    <property type="entry name" value="THIOESTERASE 1/PROTEASE 1/LYSOPHOSPHOLIPASE L1"/>
    <property type="match status" value="1"/>
</dbReference>